<gene>
    <name evidence="1" type="ORF">KEH51_10825</name>
</gene>
<proteinExistence type="predicted"/>
<dbReference type="Proteomes" id="UP000680045">
    <property type="component" value="Unassembled WGS sequence"/>
</dbReference>
<comment type="caution">
    <text evidence="1">The sequence shown here is derived from an EMBL/GenBank/DDBJ whole genome shotgun (WGS) entry which is preliminary data.</text>
</comment>
<protein>
    <recommendedName>
        <fullName evidence="3">Long-chain fatty acid--CoA ligase</fullName>
    </recommendedName>
</protein>
<dbReference type="SUPFAM" id="SSF56801">
    <property type="entry name" value="Acetyl-CoA synthetase-like"/>
    <property type="match status" value="1"/>
</dbReference>
<evidence type="ECO:0008006" key="3">
    <source>
        <dbReference type="Google" id="ProtNLM"/>
    </source>
</evidence>
<sequence>MTRTWHRFYPKETPAEIDIPVLSLYGLLERSARLYPTCKAVIDGDREMTYMELKDAADRFAVNLDNRGFQKTIV</sequence>
<organism evidence="1 2">
    <name type="scientific">Peribacillus frigoritolerans</name>
    <dbReference type="NCBI Taxonomy" id="450367"/>
    <lineage>
        <taxon>Bacteria</taxon>
        <taxon>Bacillati</taxon>
        <taxon>Bacillota</taxon>
        <taxon>Bacilli</taxon>
        <taxon>Bacillales</taxon>
        <taxon>Bacillaceae</taxon>
        <taxon>Peribacillus</taxon>
    </lineage>
</organism>
<dbReference type="Gene3D" id="3.40.50.980">
    <property type="match status" value="1"/>
</dbReference>
<reference evidence="1" key="1">
    <citation type="submission" date="2021-04" db="EMBL/GenBank/DDBJ databases">
        <title>Whole genome sequencing of Enterococci isolates from hospitalized patients.</title>
        <authorList>
            <person name="Ogoti B.M."/>
            <person name="Onyambu F.G."/>
        </authorList>
    </citation>
    <scope>NUCLEOTIDE SEQUENCE</scope>
    <source>
        <strain evidence="1">242</strain>
    </source>
</reference>
<evidence type="ECO:0000313" key="2">
    <source>
        <dbReference type="Proteomes" id="UP000680045"/>
    </source>
</evidence>
<accession>A0A941FL38</accession>
<name>A0A941FL38_9BACI</name>
<dbReference type="AlphaFoldDB" id="A0A941FL38"/>
<evidence type="ECO:0000313" key="1">
    <source>
        <dbReference type="EMBL" id="MBR8644749.1"/>
    </source>
</evidence>
<dbReference type="EMBL" id="JAGTPW010000015">
    <property type="protein sequence ID" value="MBR8644749.1"/>
    <property type="molecule type" value="Genomic_DNA"/>
</dbReference>